<name>A0A1F5EY25_9BACT</name>
<evidence type="ECO:0000313" key="3">
    <source>
        <dbReference type="Proteomes" id="UP000177979"/>
    </source>
</evidence>
<reference evidence="2 3" key="1">
    <citation type="journal article" date="2016" name="Nat. Commun.">
        <title>Thousands of microbial genomes shed light on interconnected biogeochemical processes in an aquifer system.</title>
        <authorList>
            <person name="Anantharaman K."/>
            <person name="Brown C.T."/>
            <person name="Hug L.A."/>
            <person name="Sharon I."/>
            <person name="Castelle C.J."/>
            <person name="Probst A.J."/>
            <person name="Thomas B.C."/>
            <person name="Singh A."/>
            <person name="Wilkins M.J."/>
            <person name="Karaoz U."/>
            <person name="Brodie E.L."/>
            <person name="Williams K.H."/>
            <person name="Hubbard S.S."/>
            <person name="Banfield J.F."/>
        </authorList>
    </citation>
    <scope>NUCLEOTIDE SEQUENCE [LARGE SCALE GENOMIC DNA]</scope>
</reference>
<dbReference type="CDD" id="cd04186">
    <property type="entry name" value="GT_2_like_c"/>
    <property type="match status" value="1"/>
</dbReference>
<dbReference type="InterPro" id="IPR029044">
    <property type="entry name" value="Nucleotide-diphossugar_trans"/>
</dbReference>
<sequence>MCESNRIKEVIVVDNYSQDKTIEIVKKSKNTILISNKVNLGFAKGTNVGIKKSKGDKILVLNPDTVISTGSIGKLLNCQTRLNADIVGGKLLKNNGSIHNSFVRKPDLLTGIFDFTNLRKIIPFDFFHKQHYYLHEKYPNKGIEVDAVSGAYMLVNREVFESIGLFDENFFMYLEDIDFCVRAKQSGLKVVFCPKSVILHEGGASSNNADKINHKAWSDSRKYYFSKHFSKVENMVIQKVFILDDNLTVLWRKIR</sequence>
<dbReference type="Pfam" id="PF00535">
    <property type="entry name" value="Glycos_transf_2"/>
    <property type="match status" value="1"/>
</dbReference>
<dbReference type="Proteomes" id="UP000177979">
    <property type="component" value="Unassembled WGS sequence"/>
</dbReference>
<proteinExistence type="predicted"/>
<dbReference type="PANTHER" id="PTHR43179">
    <property type="entry name" value="RHAMNOSYLTRANSFERASE WBBL"/>
    <property type="match status" value="1"/>
</dbReference>
<dbReference type="EMBL" id="MFAG01000007">
    <property type="protein sequence ID" value="OGD72313.1"/>
    <property type="molecule type" value="Genomic_DNA"/>
</dbReference>
<organism evidence="2 3">
    <name type="scientific">Candidatus Collierbacteria bacterium RIFCSPHIGHO2_01_FULL_50_25</name>
    <dbReference type="NCBI Taxonomy" id="1817722"/>
    <lineage>
        <taxon>Bacteria</taxon>
        <taxon>Candidatus Collieribacteriota</taxon>
    </lineage>
</organism>
<feature type="domain" description="Glycosyltransferase 2-like" evidence="1">
    <location>
        <begin position="8"/>
        <end position="163"/>
    </location>
</feature>
<dbReference type="SUPFAM" id="SSF53448">
    <property type="entry name" value="Nucleotide-diphospho-sugar transferases"/>
    <property type="match status" value="1"/>
</dbReference>
<evidence type="ECO:0000313" key="2">
    <source>
        <dbReference type="EMBL" id="OGD72313.1"/>
    </source>
</evidence>
<accession>A0A1F5EY25</accession>
<dbReference type="InterPro" id="IPR001173">
    <property type="entry name" value="Glyco_trans_2-like"/>
</dbReference>
<dbReference type="PANTHER" id="PTHR43179:SF7">
    <property type="entry name" value="RHAMNOSYLTRANSFERASE WBBL"/>
    <property type="match status" value="1"/>
</dbReference>
<gene>
    <name evidence="2" type="ORF">A2703_02040</name>
</gene>
<dbReference type="Gene3D" id="3.90.550.10">
    <property type="entry name" value="Spore Coat Polysaccharide Biosynthesis Protein SpsA, Chain A"/>
    <property type="match status" value="1"/>
</dbReference>
<comment type="caution">
    <text evidence="2">The sequence shown here is derived from an EMBL/GenBank/DDBJ whole genome shotgun (WGS) entry which is preliminary data.</text>
</comment>
<dbReference type="STRING" id="1817722.A2703_02040"/>
<dbReference type="AlphaFoldDB" id="A0A1F5EY25"/>
<evidence type="ECO:0000259" key="1">
    <source>
        <dbReference type="Pfam" id="PF00535"/>
    </source>
</evidence>
<protein>
    <recommendedName>
        <fullName evidence="1">Glycosyltransferase 2-like domain-containing protein</fullName>
    </recommendedName>
</protein>